<sequence>MPKVRRCREPGCHYLCEYPLHYCRLHHDQEQQYLQSRMKWANAHHNHHKQHVYNTLTRNRNTTKTQKLYYCVFGNKSLYPEGSKFNKILIIDIVLATFLISIFLTFS</sequence>
<evidence type="ECO:0000313" key="3">
    <source>
        <dbReference type="Proteomes" id="UP000777303"/>
    </source>
</evidence>
<proteinExistence type="predicted"/>
<keyword evidence="1" id="KW-0472">Membrane</keyword>
<evidence type="ECO:0008006" key="4">
    <source>
        <dbReference type="Google" id="ProtNLM"/>
    </source>
</evidence>
<comment type="caution">
    <text evidence="2">The sequence shown here is derived from an EMBL/GenBank/DDBJ whole genome shotgun (WGS) entry which is preliminary data.</text>
</comment>
<dbReference type="Proteomes" id="UP000777303">
    <property type="component" value="Unassembled WGS sequence"/>
</dbReference>
<organism evidence="2 3">
    <name type="scientific">Candidatus Paralactobacillus gallistercoris</name>
    <dbReference type="NCBI Taxonomy" id="2838724"/>
    <lineage>
        <taxon>Bacteria</taxon>
        <taxon>Bacillati</taxon>
        <taxon>Bacillota</taxon>
        <taxon>Bacilli</taxon>
        <taxon>Lactobacillales</taxon>
        <taxon>Lactobacillaceae</taxon>
        <taxon>Lactobacillus</taxon>
    </lineage>
</organism>
<name>A0A948X012_9LACO</name>
<gene>
    <name evidence="2" type="ORF">H9901_05730</name>
</gene>
<evidence type="ECO:0000256" key="1">
    <source>
        <dbReference type="SAM" id="Phobius"/>
    </source>
</evidence>
<dbReference type="AlphaFoldDB" id="A0A948X012"/>
<reference evidence="2" key="2">
    <citation type="submission" date="2021-04" db="EMBL/GenBank/DDBJ databases">
        <authorList>
            <person name="Gilroy R."/>
        </authorList>
    </citation>
    <scope>NUCLEOTIDE SEQUENCE</scope>
    <source>
        <strain evidence="2">F6-6636</strain>
    </source>
</reference>
<dbReference type="EMBL" id="JAHLFS010000065">
    <property type="protein sequence ID" value="MBU3852179.1"/>
    <property type="molecule type" value="Genomic_DNA"/>
</dbReference>
<accession>A0A948X012</accession>
<feature type="transmembrane region" description="Helical" evidence="1">
    <location>
        <begin position="88"/>
        <end position="106"/>
    </location>
</feature>
<evidence type="ECO:0000313" key="2">
    <source>
        <dbReference type="EMBL" id="MBU3852179.1"/>
    </source>
</evidence>
<keyword evidence="1" id="KW-1133">Transmembrane helix</keyword>
<reference evidence="2" key="1">
    <citation type="journal article" date="2021" name="PeerJ">
        <title>Extensive microbial diversity within the chicken gut microbiome revealed by metagenomics and culture.</title>
        <authorList>
            <person name="Gilroy R."/>
            <person name="Ravi A."/>
            <person name="Getino M."/>
            <person name="Pursley I."/>
            <person name="Horton D.L."/>
            <person name="Alikhan N.F."/>
            <person name="Baker D."/>
            <person name="Gharbi K."/>
            <person name="Hall N."/>
            <person name="Watson M."/>
            <person name="Adriaenssens E.M."/>
            <person name="Foster-Nyarko E."/>
            <person name="Jarju S."/>
            <person name="Secka A."/>
            <person name="Antonio M."/>
            <person name="Oren A."/>
            <person name="Chaudhuri R.R."/>
            <person name="La Ragione R."/>
            <person name="Hildebrand F."/>
            <person name="Pallen M.J."/>
        </authorList>
    </citation>
    <scope>NUCLEOTIDE SEQUENCE</scope>
    <source>
        <strain evidence="2">F6-6636</strain>
    </source>
</reference>
<keyword evidence="1" id="KW-0812">Transmembrane</keyword>
<protein>
    <recommendedName>
        <fullName evidence="4">HNH endonuclease</fullName>
    </recommendedName>
</protein>